<feature type="transmembrane region" description="Helical" evidence="8">
    <location>
        <begin position="94"/>
        <end position="112"/>
    </location>
</feature>
<feature type="transmembrane region" description="Helical" evidence="8">
    <location>
        <begin position="284"/>
        <end position="303"/>
    </location>
</feature>
<feature type="domain" description="Major facilitator superfamily (MFS) profile" evidence="9">
    <location>
        <begin position="21"/>
        <end position="432"/>
    </location>
</feature>
<dbReference type="EMBL" id="FOAJ01000011">
    <property type="protein sequence ID" value="SEL69587.1"/>
    <property type="molecule type" value="Genomic_DNA"/>
</dbReference>
<keyword evidence="7 8" id="KW-0472">Membrane</keyword>
<dbReference type="NCBIfam" id="TIGR00883">
    <property type="entry name" value="2A0106"/>
    <property type="match status" value="1"/>
</dbReference>
<name>A0A1H7SDI2_9BURK</name>
<dbReference type="InterPro" id="IPR004736">
    <property type="entry name" value="MHS_symport"/>
</dbReference>
<dbReference type="PROSITE" id="PS50850">
    <property type="entry name" value="MFS"/>
    <property type="match status" value="1"/>
</dbReference>
<organism evidence="10 11">
    <name type="scientific">Paraburkholderia caballeronis</name>
    <dbReference type="NCBI Taxonomy" id="416943"/>
    <lineage>
        <taxon>Bacteria</taxon>
        <taxon>Pseudomonadati</taxon>
        <taxon>Pseudomonadota</taxon>
        <taxon>Betaproteobacteria</taxon>
        <taxon>Burkholderiales</taxon>
        <taxon>Burkholderiaceae</taxon>
        <taxon>Paraburkholderia</taxon>
    </lineage>
</organism>
<gene>
    <name evidence="10" type="ORF">SAMN05192542_111189</name>
</gene>
<dbReference type="Proteomes" id="UP000199120">
    <property type="component" value="Unassembled WGS sequence"/>
</dbReference>
<dbReference type="FunFam" id="1.20.1250.20:FF:000001">
    <property type="entry name" value="Dicarboxylate MFS transporter"/>
    <property type="match status" value="1"/>
</dbReference>
<dbReference type="InterPro" id="IPR011701">
    <property type="entry name" value="MFS"/>
</dbReference>
<keyword evidence="2" id="KW-0813">Transport</keyword>
<protein>
    <submittedName>
        <fullName evidence="10">MFS transporter, MHS family, shikimate and dehydroshikimate transport protein</fullName>
    </submittedName>
</protein>
<dbReference type="Gene3D" id="1.20.1250.20">
    <property type="entry name" value="MFS general substrate transporter like domains"/>
    <property type="match status" value="2"/>
</dbReference>
<evidence type="ECO:0000256" key="3">
    <source>
        <dbReference type="ARBA" id="ARBA00022475"/>
    </source>
</evidence>
<feature type="transmembrane region" description="Helical" evidence="8">
    <location>
        <begin position="158"/>
        <end position="182"/>
    </location>
</feature>
<evidence type="ECO:0000256" key="7">
    <source>
        <dbReference type="ARBA" id="ARBA00023136"/>
    </source>
</evidence>
<dbReference type="GO" id="GO:0005886">
    <property type="term" value="C:plasma membrane"/>
    <property type="evidence" value="ECO:0007669"/>
    <property type="project" value="UniProtKB-SubCell"/>
</dbReference>
<dbReference type="PROSITE" id="PS00217">
    <property type="entry name" value="SUGAR_TRANSPORT_2"/>
    <property type="match status" value="1"/>
</dbReference>
<evidence type="ECO:0000259" key="9">
    <source>
        <dbReference type="PROSITE" id="PS50850"/>
    </source>
</evidence>
<dbReference type="GO" id="GO:0022857">
    <property type="term" value="F:transmembrane transporter activity"/>
    <property type="evidence" value="ECO:0007669"/>
    <property type="project" value="InterPro"/>
</dbReference>
<dbReference type="STRING" id="416943.SAMN05445871_5439"/>
<accession>A0A1H7SDI2</accession>
<sequence length="432" mass="46013">MSAVQAPPTANPAAAKHARRAATGSFIGAVVDWYDFLLYGIVAALVFNSEFFPNVSPAMGTIVAFATFGVGFLFRPLGGIVFGHYGDRIGRKKMLVLTIVMMGLATTAIGLLPTFASIGWWAPVLLVTLRAIQGFAVGGEWGGAALIAVENAPAGRKAFYSSGVQVGYGVALILTTGFVSLLSATLDNAAFKSWGWRIPFLFSVVLVLVGLWVRSGMQDSAEFVSAVKEQRERVRIPVIEALKRHPGAFLLIIALRLAELLTMYIVTAFALSYSTQNLGMNRELFLNIGLVVGAVSCVTIPLFAHAADRFGLRRVYLVGAFIGVASAVPFFIAMEARSTFWIVVFAVMLANVAHDMVVAVQQPLFTAQFGAEYRYSGAGVGYQVASVVGGGFTPFIAAALVGFSHGSWHPVAAYLAGGCAISFVVAFLMRKD</sequence>
<keyword evidence="5 8" id="KW-0812">Transmembrane</keyword>
<evidence type="ECO:0000256" key="2">
    <source>
        <dbReference type="ARBA" id="ARBA00022448"/>
    </source>
</evidence>
<dbReference type="InterPro" id="IPR005829">
    <property type="entry name" value="Sugar_transporter_CS"/>
</dbReference>
<reference evidence="11" key="1">
    <citation type="submission" date="2016-10" db="EMBL/GenBank/DDBJ databases">
        <authorList>
            <person name="Varghese N."/>
            <person name="Submissions S."/>
        </authorList>
    </citation>
    <scope>NUCLEOTIDE SEQUENCE [LARGE SCALE GENOMIC DNA]</scope>
    <source>
        <strain evidence="11">LMG 26416</strain>
    </source>
</reference>
<feature type="transmembrane region" description="Helical" evidence="8">
    <location>
        <begin position="26"/>
        <end position="47"/>
    </location>
</feature>
<keyword evidence="3" id="KW-1003">Cell membrane</keyword>
<keyword evidence="4" id="KW-0997">Cell inner membrane</keyword>
<evidence type="ECO:0000313" key="10">
    <source>
        <dbReference type="EMBL" id="SEL69587.1"/>
    </source>
</evidence>
<dbReference type="OrthoDB" id="6766492at2"/>
<feature type="transmembrane region" description="Helical" evidence="8">
    <location>
        <begin position="315"/>
        <end position="334"/>
    </location>
</feature>
<dbReference type="InterPro" id="IPR020846">
    <property type="entry name" value="MFS_dom"/>
</dbReference>
<keyword evidence="11" id="KW-1185">Reference proteome</keyword>
<feature type="transmembrane region" description="Helical" evidence="8">
    <location>
        <begin position="59"/>
        <end position="82"/>
    </location>
</feature>
<dbReference type="AlphaFoldDB" id="A0A1H7SDI2"/>
<feature type="transmembrane region" description="Helical" evidence="8">
    <location>
        <begin position="248"/>
        <end position="272"/>
    </location>
</feature>
<dbReference type="InterPro" id="IPR036259">
    <property type="entry name" value="MFS_trans_sf"/>
</dbReference>
<dbReference type="Pfam" id="PF07690">
    <property type="entry name" value="MFS_1"/>
    <property type="match status" value="1"/>
</dbReference>
<feature type="transmembrane region" description="Helical" evidence="8">
    <location>
        <begin position="340"/>
        <end position="360"/>
    </location>
</feature>
<dbReference type="RefSeq" id="WP_090551062.1">
    <property type="nucleotide sequence ID" value="NZ_FNSR01000002.1"/>
</dbReference>
<keyword evidence="6 8" id="KW-1133">Transmembrane helix</keyword>
<dbReference type="SUPFAM" id="SSF103473">
    <property type="entry name" value="MFS general substrate transporter"/>
    <property type="match status" value="1"/>
</dbReference>
<dbReference type="CDD" id="cd17369">
    <property type="entry name" value="MFS_ShiA_like"/>
    <property type="match status" value="1"/>
</dbReference>
<evidence type="ECO:0000256" key="4">
    <source>
        <dbReference type="ARBA" id="ARBA00022519"/>
    </source>
</evidence>
<evidence type="ECO:0000256" key="6">
    <source>
        <dbReference type="ARBA" id="ARBA00022989"/>
    </source>
</evidence>
<evidence type="ECO:0000313" key="11">
    <source>
        <dbReference type="Proteomes" id="UP000199120"/>
    </source>
</evidence>
<evidence type="ECO:0000256" key="5">
    <source>
        <dbReference type="ARBA" id="ARBA00022692"/>
    </source>
</evidence>
<feature type="transmembrane region" description="Helical" evidence="8">
    <location>
        <begin position="194"/>
        <end position="213"/>
    </location>
</feature>
<evidence type="ECO:0000256" key="8">
    <source>
        <dbReference type="SAM" id="Phobius"/>
    </source>
</evidence>
<dbReference type="PANTHER" id="PTHR43045">
    <property type="entry name" value="SHIKIMATE TRANSPORTER"/>
    <property type="match status" value="1"/>
</dbReference>
<proteinExistence type="predicted"/>
<evidence type="ECO:0000256" key="1">
    <source>
        <dbReference type="ARBA" id="ARBA00004429"/>
    </source>
</evidence>
<feature type="transmembrane region" description="Helical" evidence="8">
    <location>
        <begin position="380"/>
        <end position="405"/>
    </location>
</feature>
<feature type="transmembrane region" description="Helical" evidence="8">
    <location>
        <begin position="411"/>
        <end position="429"/>
    </location>
</feature>
<comment type="subcellular location">
    <subcellularLocation>
        <location evidence="1">Cell inner membrane</location>
        <topology evidence="1">Multi-pass membrane protein</topology>
    </subcellularLocation>
</comment>
<dbReference type="PANTHER" id="PTHR43045:SF1">
    <property type="entry name" value="SHIKIMATE TRANSPORTER"/>
    <property type="match status" value="1"/>
</dbReference>
<dbReference type="NCBIfam" id="NF007414">
    <property type="entry name" value="PRK09952.1"/>
    <property type="match status" value="1"/>
</dbReference>